<protein>
    <submittedName>
        <fullName evidence="1">Uncharacterized protein</fullName>
    </submittedName>
</protein>
<accession>A0A1G1X3Q2</accession>
<dbReference type="Proteomes" id="UP000177528">
    <property type="component" value="Unassembled WGS sequence"/>
</dbReference>
<dbReference type="EMBL" id="MHHR01000024">
    <property type="protein sequence ID" value="OGY33967.1"/>
    <property type="molecule type" value="Genomic_DNA"/>
</dbReference>
<evidence type="ECO:0000313" key="1">
    <source>
        <dbReference type="EMBL" id="OGY33967.1"/>
    </source>
</evidence>
<name>A0A1G1X3Q2_9BACT</name>
<reference evidence="1 2" key="1">
    <citation type="journal article" date="2016" name="Nat. Commun.">
        <title>Thousands of microbial genomes shed light on interconnected biogeochemical processes in an aquifer system.</title>
        <authorList>
            <person name="Anantharaman K."/>
            <person name="Brown C.T."/>
            <person name="Hug L.A."/>
            <person name="Sharon I."/>
            <person name="Castelle C.J."/>
            <person name="Probst A.J."/>
            <person name="Thomas B.C."/>
            <person name="Singh A."/>
            <person name="Wilkins M.J."/>
            <person name="Karaoz U."/>
            <person name="Brodie E.L."/>
            <person name="Williams K.H."/>
            <person name="Hubbard S.S."/>
            <person name="Banfield J.F."/>
        </authorList>
    </citation>
    <scope>NUCLEOTIDE SEQUENCE [LARGE SCALE GENOMIC DNA]</scope>
</reference>
<organism evidence="1 2">
    <name type="scientific">Candidatus Andersenbacteria bacterium RIFCSPHIGHO2_12_FULL_45_11</name>
    <dbReference type="NCBI Taxonomy" id="1797281"/>
    <lineage>
        <taxon>Bacteria</taxon>
        <taxon>Candidatus Anderseniibacteriota</taxon>
    </lineage>
</organism>
<evidence type="ECO:0000313" key="2">
    <source>
        <dbReference type="Proteomes" id="UP000177528"/>
    </source>
</evidence>
<sequence>MPTKKSKDLDAPLTQRDLIAVTDTIREVADFIITEIKKNTRSIAKVRKQAEINTKSLTQSIDDVRQQELVNKQSIEEIRKQGETNTQSLAQLTKQLNATEKLEFDIYNHEQRITKLEKVKS</sequence>
<gene>
    <name evidence="1" type="ORF">A3D99_04075</name>
</gene>
<comment type="caution">
    <text evidence="1">The sequence shown here is derived from an EMBL/GenBank/DDBJ whole genome shotgun (WGS) entry which is preliminary data.</text>
</comment>
<dbReference type="AlphaFoldDB" id="A0A1G1X3Q2"/>
<proteinExistence type="predicted"/>